<dbReference type="AlphaFoldDB" id="A0A2I8EVT8"/>
<dbReference type="KEGG" id="pter:C2L65_25375"/>
<protein>
    <submittedName>
        <fullName evidence="1">Uncharacterized protein</fullName>
    </submittedName>
</protein>
<name>A0A2I8EVT8_9BURK</name>
<reference evidence="1 2" key="1">
    <citation type="submission" date="2018-01" db="EMBL/GenBank/DDBJ databases">
        <title>Species boundaries and ecological features among Paraburkholderia terrae DSMZ17804T, P. hospita DSMZ17164T and P. caribensis DSMZ13236T.</title>
        <authorList>
            <person name="Pratama A.A."/>
        </authorList>
    </citation>
    <scope>NUCLEOTIDE SEQUENCE [LARGE SCALE GENOMIC DNA]</scope>
    <source>
        <strain evidence="1 2">DSM 17804</strain>
    </source>
</reference>
<proteinExistence type="predicted"/>
<dbReference type="Proteomes" id="UP000243502">
    <property type="component" value="Chromosome 2"/>
</dbReference>
<dbReference type="EMBL" id="CP026112">
    <property type="protein sequence ID" value="AUT62904.1"/>
    <property type="molecule type" value="Genomic_DNA"/>
</dbReference>
<organism evidence="1 2">
    <name type="scientific">Paraburkholderia terrae</name>
    <dbReference type="NCBI Taxonomy" id="311230"/>
    <lineage>
        <taxon>Bacteria</taxon>
        <taxon>Pseudomonadati</taxon>
        <taxon>Pseudomonadota</taxon>
        <taxon>Betaproteobacteria</taxon>
        <taxon>Burkholderiales</taxon>
        <taxon>Burkholderiaceae</taxon>
        <taxon>Paraburkholderia</taxon>
    </lineage>
</organism>
<evidence type="ECO:0000313" key="1">
    <source>
        <dbReference type="EMBL" id="AUT62904.1"/>
    </source>
</evidence>
<accession>A0A2I8EVT8</accession>
<sequence length="79" mass="8697">MSTFARIAANRLRNMACPLTEHERLSIANLIDILSNDVGRCHTCLQQMAKLMGDDFQAGTDLTIVLPVQLAALLNGEDR</sequence>
<gene>
    <name evidence="1" type="ORF">C2L65_25375</name>
</gene>
<dbReference type="RefSeq" id="WP_042312333.1">
    <property type="nucleotide sequence ID" value="NZ_CP026112.1"/>
</dbReference>
<evidence type="ECO:0000313" key="2">
    <source>
        <dbReference type="Proteomes" id="UP000243502"/>
    </source>
</evidence>
<dbReference type="OrthoDB" id="9937215at2"/>